<dbReference type="Proteomes" id="UP000005808">
    <property type="component" value="Unassembled WGS sequence"/>
</dbReference>
<sequence length="351" mass="38845">MTTSPPWPESVFSQWFAVARSCTLRARPLAVTVLDRPLMLARLPSGEILACEDRCPHRQAPLSHGRIGRLGVSCPYHGWTFGADGRCNAVPGLAPQACLPQVGVRPLPVLEHDGLVWLRPGPETPAADHPPVADSHLLPAPVAALPAGSRRFLWQSRWQAHVLDAIENFLDPLHTHTVHPGLVRKDGERAPVRARLSNTPHGFTVEYLDQPVQSGLLYRLFESPRTGESAHFGGAGTAQIDYRYANGSQLWITLNFTPESATQTHVFATLHVAGRWAPAWAVQLLAWPLLKRVARQDQAVLALQSDNLQRFPGRRHCSTELDLVRGHLEALWLPQAVQPSRPAEREITLYL</sequence>
<dbReference type="EMBL" id="AHJE01000063">
    <property type="protein sequence ID" value="EHP40524.1"/>
    <property type="molecule type" value="Genomic_DNA"/>
</dbReference>
<evidence type="ECO:0000256" key="1">
    <source>
        <dbReference type="ARBA" id="ARBA00022714"/>
    </source>
</evidence>
<dbReference type="PATRIC" id="fig|1127483.3.peg.5030"/>
<organism evidence="7 8">
    <name type="scientific">Cupriavidus basilensis OR16</name>
    <dbReference type="NCBI Taxonomy" id="1127483"/>
    <lineage>
        <taxon>Bacteria</taxon>
        <taxon>Pseudomonadati</taxon>
        <taxon>Pseudomonadota</taxon>
        <taxon>Betaproteobacteria</taxon>
        <taxon>Burkholderiales</taxon>
        <taxon>Burkholderiaceae</taxon>
        <taxon>Cupriavidus</taxon>
    </lineage>
</organism>
<evidence type="ECO:0000256" key="5">
    <source>
        <dbReference type="ARBA" id="ARBA00023014"/>
    </source>
</evidence>
<keyword evidence="1" id="KW-0001">2Fe-2S</keyword>
<dbReference type="GO" id="GO:0016491">
    <property type="term" value="F:oxidoreductase activity"/>
    <property type="evidence" value="ECO:0007669"/>
    <property type="project" value="UniProtKB-KW"/>
</dbReference>
<dbReference type="RefSeq" id="WP_006160412.1">
    <property type="nucleotide sequence ID" value="NZ_AHJE01000063.1"/>
</dbReference>
<keyword evidence="4" id="KW-0408">Iron</keyword>
<keyword evidence="5" id="KW-0411">Iron-sulfur</keyword>
<evidence type="ECO:0000256" key="3">
    <source>
        <dbReference type="ARBA" id="ARBA00023002"/>
    </source>
</evidence>
<dbReference type="GO" id="GO:0046872">
    <property type="term" value="F:metal ion binding"/>
    <property type="evidence" value="ECO:0007669"/>
    <property type="project" value="UniProtKB-KW"/>
</dbReference>
<dbReference type="Pfam" id="PF00355">
    <property type="entry name" value="Rieske"/>
    <property type="match status" value="1"/>
</dbReference>
<dbReference type="PANTHER" id="PTHR21266">
    <property type="entry name" value="IRON-SULFUR DOMAIN CONTAINING PROTEIN"/>
    <property type="match status" value="1"/>
</dbReference>
<protein>
    <submittedName>
        <fullName evidence="7">Rieske 2Fe-2S domain-containing protein</fullName>
    </submittedName>
</protein>
<dbReference type="PANTHER" id="PTHR21266:SF60">
    <property type="entry name" value="3-KETOSTEROID-9-ALPHA-MONOOXYGENASE, OXYGENASE COMPONENT"/>
    <property type="match status" value="1"/>
</dbReference>
<dbReference type="InterPro" id="IPR017941">
    <property type="entry name" value="Rieske_2Fe-2S"/>
</dbReference>
<evidence type="ECO:0000256" key="2">
    <source>
        <dbReference type="ARBA" id="ARBA00022723"/>
    </source>
</evidence>
<dbReference type="PROSITE" id="PS51296">
    <property type="entry name" value="RIESKE"/>
    <property type="match status" value="1"/>
</dbReference>
<dbReference type="InterPro" id="IPR036922">
    <property type="entry name" value="Rieske_2Fe-2S_sf"/>
</dbReference>
<evidence type="ECO:0000259" key="6">
    <source>
        <dbReference type="PROSITE" id="PS51296"/>
    </source>
</evidence>
<evidence type="ECO:0000313" key="7">
    <source>
        <dbReference type="EMBL" id="EHP40524.1"/>
    </source>
</evidence>
<dbReference type="CDD" id="cd03469">
    <property type="entry name" value="Rieske_RO_Alpha_N"/>
    <property type="match status" value="1"/>
</dbReference>
<proteinExistence type="predicted"/>
<dbReference type="InterPro" id="IPR050584">
    <property type="entry name" value="Cholesterol_7-desaturase"/>
</dbReference>
<keyword evidence="3" id="KW-0560">Oxidoreductase</keyword>
<name>H1SAA4_9BURK</name>
<dbReference type="Gene3D" id="3.90.380.10">
    <property type="entry name" value="Naphthalene 1,2-dioxygenase Alpha Subunit, Chain A, domain 1"/>
    <property type="match status" value="1"/>
</dbReference>
<dbReference type="OrthoDB" id="9790995at2"/>
<dbReference type="InterPro" id="IPR044043">
    <property type="entry name" value="VanA_C_cat"/>
</dbReference>
<keyword evidence="2" id="KW-0479">Metal-binding</keyword>
<dbReference type="SUPFAM" id="SSF50022">
    <property type="entry name" value="ISP domain"/>
    <property type="match status" value="1"/>
</dbReference>
<comment type="caution">
    <text evidence="7">The sequence shown here is derived from an EMBL/GenBank/DDBJ whole genome shotgun (WGS) entry which is preliminary data.</text>
</comment>
<dbReference type="AlphaFoldDB" id="H1SAA4"/>
<feature type="domain" description="Rieske" evidence="6">
    <location>
        <begin position="15"/>
        <end position="118"/>
    </location>
</feature>
<dbReference type="GO" id="GO:0051537">
    <property type="term" value="F:2 iron, 2 sulfur cluster binding"/>
    <property type="evidence" value="ECO:0007669"/>
    <property type="project" value="UniProtKB-KW"/>
</dbReference>
<dbReference type="SUPFAM" id="SSF55961">
    <property type="entry name" value="Bet v1-like"/>
    <property type="match status" value="1"/>
</dbReference>
<accession>H1SAA4</accession>
<evidence type="ECO:0000256" key="4">
    <source>
        <dbReference type="ARBA" id="ARBA00023004"/>
    </source>
</evidence>
<reference evidence="7 8" key="1">
    <citation type="journal article" date="2012" name="J. Bacteriol.">
        <title>De Novo Genome Project of Cupriavidus basilensis OR16.</title>
        <authorList>
            <person name="Cserhati M."/>
            <person name="Kriszt B."/>
            <person name="Szoboszlay S."/>
            <person name="Toth A."/>
            <person name="Szabo I."/>
            <person name="Tancsics A."/>
            <person name="Nagy I."/>
            <person name="Horvath B."/>
            <person name="Nagy I."/>
            <person name="Kukolya J."/>
        </authorList>
    </citation>
    <scope>NUCLEOTIDE SEQUENCE [LARGE SCALE GENOMIC DNA]</scope>
    <source>
        <strain evidence="7 8">OR16</strain>
    </source>
</reference>
<evidence type="ECO:0000313" key="8">
    <source>
        <dbReference type="Proteomes" id="UP000005808"/>
    </source>
</evidence>
<dbReference type="Gene3D" id="2.102.10.10">
    <property type="entry name" value="Rieske [2Fe-2S] iron-sulphur domain"/>
    <property type="match status" value="1"/>
</dbReference>
<gene>
    <name evidence="7" type="ORF">OR16_25147</name>
</gene>
<dbReference type="Pfam" id="PF19112">
    <property type="entry name" value="VanA_C"/>
    <property type="match status" value="1"/>
</dbReference>